<accession>A0ABS9KMM9</accession>
<sequence length="140" mass="16072">MLRILPFQEIGKWKLNRSVMDLSELAQNVNGEGKTDHSVVYFDDFVTVEFLNHLSKFIGAHISLNPIHQDFIFSSKTYEQVIEYFSLFGKEVYIEGQTMVVSVDLGITTYFEDGIKEVGVFSPDFAINMIEGMDSVFRNR</sequence>
<keyword evidence="2" id="KW-1185">Reference proteome</keyword>
<gene>
    <name evidence="1" type="ORF">LZZ85_04765</name>
</gene>
<dbReference type="Proteomes" id="UP001165367">
    <property type="component" value="Unassembled WGS sequence"/>
</dbReference>
<evidence type="ECO:0000313" key="2">
    <source>
        <dbReference type="Proteomes" id="UP001165367"/>
    </source>
</evidence>
<reference evidence="1" key="1">
    <citation type="submission" date="2022-01" db="EMBL/GenBank/DDBJ databases">
        <authorList>
            <person name="Jo J.-H."/>
            <person name="Im W.-T."/>
        </authorList>
    </citation>
    <scope>NUCLEOTIDE SEQUENCE</scope>
    <source>
        <strain evidence="1">NA20</strain>
    </source>
</reference>
<evidence type="ECO:0000313" key="1">
    <source>
        <dbReference type="EMBL" id="MCG2613577.1"/>
    </source>
</evidence>
<name>A0ABS9KMM9_9BACT</name>
<comment type="caution">
    <text evidence="1">The sequence shown here is derived from an EMBL/GenBank/DDBJ whole genome shotgun (WGS) entry which is preliminary data.</text>
</comment>
<dbReference type="EMBL" id="JAKLTR010000002">
    <property type="protein sequence ID" value="MCG2613577.1"/>
    <property type="molecule type" value="Genomic_DNA"/>
</dbReference>
<dbReference type="RefSeq" id="WP_237868977.1">
    <property type="nucleotide sequence ID" value="NZ_JAKLTR010000002.1"/>
</dbReference>
<organism evidence="1 2">
    <name type="scientific">Terrimonas ginsenosidimutans</name>
    <dbReference type="NCBI Taxonomy" id="2908004"/>
    <lineage>
        <taxon>Bacteria</taxon>
        <taxon>Pseudomonadati</taxon>
        <taxon>Bacteroidota</taxon>
        <taxon>Chitinophagia</taxon>
        <taxon>Chitinophagales</taxon>
        <taxon>Chitinophagaceae</taxon>
        <taxon>Terrimonas</taxon>
    </lineage>
</organism>
<proteinExistence type="predicted"/>
<protein>
    <submittedName>
        <fullName evidence="1">Uncharacterized protein</fullName>
    </submittedName>
</protein>